<dbReference type="GO" id="GO:0016020">
    <property type="term" value="C:membrane"/>
    <property type="evidence" value="ECO:0007669"/>
    <property type="project" value="InterPro"/>
</dbReference>
<dbReference type="PANTHER" id="PTHR43423:SF1">
    <property type="entry name" value="ABC TRANSPORTER I FAMILY MEMBER 17"/>
    <property type="match status" value="1"/>
</dbReference>
<keyword evidence="1" id="KW-0813">Transport</keyword>
<dbReference type="GO" id="GO:0005315">
    <property type="term" value="F:phosphate transmembrane transporter activity"/>
    <property type="evidence" value="ECO:0007669"/>
    <property type="project" value="InterPro"/>
</dbReference>
<evidence type="ECO:0000313" key="5">
    <source>
        <dbReference type="EMBL" id="GBF32638.1"/>
    </source>
</evidence>
<dbReference type="NCBIfam" id="TIGR00972">
    <property type="entry name" value="3a0107s01c2"/>
    <property type="match status" value="1"/>
</dbReference>
<dbReference type="EMBL" id="BFAV01000045">
    <property type="protein sequence ID" value="GBF32638.1"/>
    <property type="molecule type" value="Genomic_DNA"/>
</dbReference>
<dbReference type="Gene3D" id="3.40.50.300">
    <property type="entry name" value="P-loop containing nucleotide triphosphate hydrolases"/>
    <property type="match status" value="1"/>
</dbReference>
<dbReference type="InterPro" id="IPR017871">
    <property type="entry name" value="ABC_transporter-like_CS"/>
</dbReference>
<evidence type="ECO:0000256" key="3">
    <source>
        <dbReference type="ARBA" id="ARBA00022840"/>
    </source>
</evidence>
<organism evidence="5 6">
    <name type="scientific">Desulfocucumis palustris</name>
    <dbReference type="NCBI Taxonomy" id="1898651"/>
    <lineage>
        <taxon>Bacteria</taxon>
        <taxon>Bacillati</taxon>
        <taxon>Bacillota</taxon>
        <taxon>Clostridia</taxon>
        <taxon>Eubacteriales</taxon>
        <taxon>Desulfocucumaceae</taxon>
        <taxon>Desulfocucumis</taxon>
    </lineage>
</organism>
<accession>A0A2L2X939</accession>
<proteinExistence type="predicted"/>
<dbReference type="PROSITE" id="PS00211">
    <property type="entry name" value="ABC_TRANSPORTER_1"/>
    <property type="match status" value="1"/>
</dbReference>
<protein>
    <submittedName>
        <fullName evidence="5">Phosphate transport ATP-binding protein PstB</fullName>
    </submittedName>
</protein>
<dbReference type="SUPFAM" id="SSF52540">
    <property type="entry name" value="P-loop containing nucleoside triphosphate hydrolases"/>
    <property type="match status" value="1"/>
</dbReference>
<keyword evidence="6" id="KW-1185">Reference proteome</keyword>
<evidence type="ECO:0000256" key="1">
    <source>
        <dbReference type="ARBA" id="ARBA00022448"/>
    </source>
</evidence>
<name>A0A2L2X939_9FIRM</name>
<sequence length="257" mass="29060">MQEKENHSKITVSNVSTWYGAQAVLKDINMKIRERAVTGFIGPSGCGKSTFLRCLNRLNDLVNYFRIEGEITLHGENIYSPDTDVVLMRRKIGMVFQQPNPFPMSIFDNVAFGPREHNRRINKKELEDIVEESLKKANLWNEVYLKLNDSALNLSGGQQQRLCIARVLAVMPEIILFDEPCSSLDPASTAKIEELMTELKNSYSVVVVTHNLGQAKRISDYIGFFLNGRLVEYGPAPEIINSPREKVTSDYLEGNFG</sequence>
<dbReference type="CDD" id="cd03260">
    <property type="entry name" value="ABC_PstB_phosphate_transporter"/>
    <property type="match status" value="1"/>
</dbReference>
<reference evidence="6" key="1">
    <citation type="submission" date="2018-02" db="EMBL/GenBank/DDBJ databases">
        <title>Genome sequence of Desulfocucumis palustris strain NAW-5.</title>
        <authorList>
            <person name="Watanabe M."/>
            <person name="Kojima H."/>
            <person name="Fukui M."/>
        </authorList>
    </citation>
    <scope>NUCLEOTIDE SEQUENCE [LARGE SCALE GENOMIC DNA]</scope>
    <source>
        <strain evidence="6">NAW-5</strain>
    </source>
</reference>
<comment type="caution">
    <text evidence="5">The sequence shown here is derived from an EMBL/GenBank/DDBJ whole genome shotgun (WGS) entry which is preliminary data.</text>
</comment>
<dbReference type="Pfam" id="PF00005">
    <property type="entry name" value="ABC_tran"/>
    <property type="match status" value="1"/>
</dbReference>
<dbReference type="InterPro" id="IPR005670">
    <property type="entry name" value="PstB-like"/>
</dbReference>
<dbReference type="PROSITE" id="PS50893">
    <property type="entry name" value="ABC_TRANSPORTER_2"/>
    <property type="match status" value="1"/>
</dbReference>
<dbReference type="InterPro" id="IPR003439">
    <property type="entry name" value="ABC_transporter-like_ATP-bd"/>
</dbReference>
<gene>
    <name evidence="5" type="ORF">DCCM_0834</name>
</gene>
<evidence type="ECO:0000256" key="2">
    <source>
        <dbReference type="ARBA" id="ARBA00022741"/>
    </source>
</evidence>
<feature type="domain" description="ABC transporter" evidence="4">
    <location>
        <begin position="10"/>
        <end position="252"/>
    </location>
</feature>
<dbReference type="GO" id="GO:0035435">
    <property type="term" value="P:phosphate ion transmembrane transport"/>
    <property type="evidence" value="ECO:0007669"/>
    <property type="project" value="InterPro"/>
</dbReference>
<dbReference type="SMART" id="SM00382">
    <property type="entry name" value="AAA"/>
    <property type="match status" value="1"/>
</dbReference>
<dbReference type="Proteomes" id="UP000239549">
    <property type="component" value="Unassembled WGS sequence"/>
</dbReference>
<dbReference type="GO" id="GO:0016887">
    <property type="term" value="F:ATP hydrolysis activity"/>
    <property type="evidence" value="ECO:0007669"/>
    <property type="project" value="InterPro"/>
</dbReference>
<dbReference type="GO" id="GO:0005524">
    <property type="term" value="F:ATP binding"/>
    <property type="evidence" value="ECO:0007669"/>
    <property type="project" value="UniProtKB-KW"/>
</dbReference>
<dbReference type="PANTHER" id="PTHR43423">
    <property type="entry name" value="ABC TRANSPORTER I FAMILY MEMBER 17"/>
    <property type="match status" value="1"/>
</dbReference>
<keyword evidence="2" id="KW-0547">Nucleotide-binding</keyword>
<dbReference type="RefSeq" id="WP_104371140.1">
    <property type="nucleotide sequence ID" value="NZ_BFAV01000045.1"/>
</dbReference>
<dbReference type="AlphaFoldDB" id="A0A2L2X939"/>
<evidence type="ECO:0000313" key="6">
    <source>
        <dbReference type="Proteomes" id="UP000239549"/>
    </source>
</evidence>
<dbReference type="InterPro" id="IPR003593">
    <property type="entry name" value="AAA+_ATPase"/>
</dbReference>
<dbReference type="OrthoDB" id="9802264at2"/>
<keyword evidence="3 5" id="KW-0067">ATP-binding</keyword>
<evidence type="ECO:0000259" key="4">
    <source>
        <dbReference type="PROSITE" id="PS50893"/>
    </source>
</evidence>
<dbReference type="InterPro" id="IPR027417">
    <property type="entry name" value="P-loop_NTPase"/>
</dbReference>